<protein>
    <submittedName>
        <fullName evidence="1">Uncharacterized protein</fullName>
    </submittedName>
</protein>
<reference evidence="1" key="1">
    <citation type="journal article" date="2020" name="Stud. Mycol.">
        <title>101 Dothideomycetes genomes: a test case for predicting lifestyles and emergence of pathogens.</title>
        <authorList>
            <person name="Haridas S."/>
            <person name="Albert R."/>
            <person name="Binder M."/>
            <person name="Bloem J."/>
            <person name="Labutti K."/>
            <person name="Salamov A."/>
            <person name="Andreopoulos B."/>
            <person name="Baker S."/>
            <person name="Barry K."/>
            <person name="Bills G."/>
            <person name="Bluhm B."/>
            <person name="Cannon C."/>
            <person name="Castanera R."/>
            <person name="Culley D."/>
            <person name="Daum C."/>
            <person name="Ezra D."/>
            <person name="Gonzalez J."/>
            <person name="Henrissat B."/>
            <person name="Kuo A."/>
            <person name="Liang C."/>
            <person name="Lipzen A."/>
            <person name="Lutzoni F."/>
            <person name="Magnuson J."/>
            <person name="Mondo S."/>
            <person name="Nolan M."/>
            <person name="Ohm R."/>
            <person name="Pangilinan J."/>
            <person name="Park H.-J."/>
            <person name="Ramirez L."/>
            <person name="Alfaro M."/>
            <person name="Sun H."/>
            <person name="Tritt A."/>
            <person name="Yoshinaga Y."/>
            <person name="Zwiers L.-H."/>
            <person name="Turgeon B."/>
            <person name="Goodwin S."/>
            <person name="Spatafora J."/>
            <person name="Crous P."/>
            <person name="Grigoriev I."/>
        </authorList>
    </citation>
    <scope>NUCLEOTIDE SEQUENCE</scope>
    <source>
        <strain evidence="1">CBS 115976</strain>
    </source>
</reference>
<organism evidence="1 2">
    <name type="scientific">Microthyrium microscopicum</name>
    <dbReference type="NCBI Taxonomy" id="703497"/>
    <lineage>
        <taxon>Eukaryota</taxon>
        <taxon>Fungi</taxon>
        <taxon>Dikarya</taxon>
        <taxon>Ascomycota</taxon>
        <taxon>Pezizomycotina</taxon>
        <taxon>Dothideomycetes</taxon>
        <taxon>Dothideomycetes incertae sedis</taxon>
        <taxon>Microthyriales</taxon>
        <taxon>Microthyriaceae</taxon>
        <taxon>Microthyrium</taxon>
    </lineage>
</organism>
<keyword evidence="2" id="KW-1185">Reference proteome</keyword>
<sequence length="218" mass="24610">MDHAGDGNLRRLIEEGLRPGSIFQSPPLLRPTAWMGCTYDCLFGTFYIEYGWALTLFQVLAGTIKVLCESTQRVRHQPYPEDRLEHNFLNQRHQQMCCQSIVICSDPAACALRMKCQHRIDATCQPQKHGSCPSVPEQSLVDMYSQPIKVSYKQAFNWPHRASRPHSGCNCDASTIPLWLTEASDILVIQGYPGRLGVTASSRQHISCLRAAMQILFE</sequence>
<accession>A0A6A6UE86</accession>
<evidence type="ECO:0000313" key="1">
    <source>
        <dbReference type="EMBL" id="KAF2670649.1"/>
    </source>
</evidence>
<gene>
    <name evidence="1" type="ORF">BT63DRAFT_424590</name>
</gene>
<dbReference type="Proteomes" id="UP000799302">
    <property type="component" value="Unassembled WGS sequence"/>
</dbReference>
<dbReference type="AlphaFoldDB" id="A0A6A6UE86"/>
<proteinExistence type="predicted"/>
<evidence type="ECO:0000313" key="2">
    <source>
        <dbReference type="Proteomes" id="UP000799302"/>
    </source>
</evidence>
<name>A0A6A6UE86_9PEZI</name>
<dbReference type="EMBL" id="MU004234">
    <property type="protein sequence ID" value="KAF2670649.1"/>
    <property type="molecule type" value="Genomic_DNA"/>
</dbReference>